<gene>
    <name evidence="2" type="ORF">PF327_01395</name>
</gene>
<feature type="transmembrane region" description="Helical" evidence="1">
    <location>
        <begin position="408"/>
        <end position="426"/>
    </location>
</feature>
<evidence type="ECO:0000313" key="3">
    <source>
        <dbReference type="Proteomes" id="UP001169066"/>
    </source>
</evidence>
<keyword evidence="1" id="KW-0472">Membrane</keyword>
<accession>A0ABT7QP53</accession>
<keyword evidence="1" id="KW-1133">Transmembrane helix</keyword>
<feature type="transmembrane region" description="Helical" evidence="1">
    <location>
        <begin position="438"/>
        <end position="458"/>
    </location>
</feature>
<proteinExistence type="predicted"/>
<feature type="transmembrane region" description="Helical" evidence="1">
    <location>
        <begin position="470"/>
        <end position="490"/>
    </location>
</feature>
<feature type="transmembrane region" description="Helical" evidence="1">
    <location>
        <begin position="149"/>
        <end position="167"/>
    </location>
</feature>
<feature type="transmembrane region" description="Helical" evidence="1">
    <location>
        <begin position="20"/>
        <end position="38"/>
    </location>
</feature>
<feature type="transmembrane region" description="Helical" evidence="1">
    <location>
        <begin position="382"/>
        <end position="402"/>
    </location>
</feature>
<feature type="transmembrane region" description="Helical" evidence="1">
    <location>
        <begin position="83"/>
        <end position="107"/>
    </location>
</feature>
<feature type="transmembrane region" description="Helical" evidence="1">
    <location>
        <begin position="303"/>
        <end position="323"/>
    </location>
</feature>
<comment type="caution">
    <text evidence="2">The sequence shown here is derived from an EMBL/GenBank/DDBJ whole genome shotgun (WGS) entry which is preliminary data.</text>
</comment>
<evidence type="ECO:0000256" key="1">
    <source>
        <dbReference type="SAM" id="Phobius"/>
    </source>
</evidence>
<feature type="transmembrane region" description="Helical" evidence="1">
    <location>
        <begin position="179"/>
        <end position="199"/>
    </location>
</feature>
<organism evidence="2 3">
    <name type="scientific">Sulfurovum xiamenensis</name>
    <dbReference type="NCBI Taxonomy" id="3019066"/>
    <lineage>
        <taxon>Bacteria</taxon>
        <taxon>Pseudomonadati</taxon>
        <taxon>Campylobacterota</taxon>
        <taxon>Epsilonproteobacteria</taxon>
        <taxon>Campylobacterales</taxon>
        <taxon>Sulfurovaceae</taxon>
        <taxon>Sulfurovum</taxon>
    </lineage>
</organism>
<keyword evidence="1" id="KW-0812">Transmembrane</keyword>
<keyword evidence="3" id="KW-1185">Reference proteome</keyword>
<reference evidence="2" key="1">
    <citation type="submission" date="2023-01" db="EMBL/GenBank/DDBJ databases">
        <title>Sulfurovum sp. XTW-4 genome assembly.</title>
        <authorList>
            <person name="Wang J."/>
        </authorList>
    </citation>
    <scope>NUCLEOTIDE SEQUENCE</scope>
    <source>
        <strain evidence="2">XTW-4</strain>
    </source>
</reference>
<feature type="transmembrane region" description="Helical" evidence="1">
    <location>
        <begin position="122"/>
        <end position="144"/>
    </location>
</feature>
<dbReference type="RefSeq" id="WP_008244068.1">
    <property type="nucleotide sequence ID" value="NZ_JAQIBC010000001.1"/>
</dbReference>
<feature type="transmembrane region" description="Helical" evidence="1">
    <location>
        <begin position="44"/>
        <end position="62"/>
    </location>
</feature>
<protein>
    <submittedName>
        <fullName evidence="2">DUF1538 domain-containing protein</fullName>
    </submittedName>
</protein>
<evidence type="ECO:0000313" key="2">
    <source>
        <dbReference type="EMBL" id="MDM5262843.1"/>
    </source>
</evidence>
<dbReference type="EMBL" id="JAQIBC010000001">
    <property type="protein sequence ID" value="MDM5262843.1"/>
    <property type="molecule type" value="Genomic_DNA"/>
</dbReference>
<sequence length="511" mass="54758">MKESLNIFYGDLKNSFKDLLPIIIVVALFQGIIIRTVPDNLTSIIIGLTIVAVGLALFIRGLELGIFPIGEGLAIDFAKKGSVFWLLLFAFTIGFSTTVAEPALIAIADKAALISNGLVDAFWLRMTVALSVGFAIALGTLRILLGHPIAYYIITGYILVVLVTFFAPKEIIGLAYDSGGVTTSTVTVPLVAALGIGLSSSIKGRNPAIDGFGLIAFASLTPMIFVQIYGIIVYSLGETSSAAPVVSEVVETVRSAATAYTFSAMDTFMELLGVIKDVAPILIVIFFFQYLIIKKPVAHLHKIATGIIMVILGLYAFIVGLEMGLFPIGETIAFQLTDMGNNLLIYLFAFLIGFSTTMAEPALLAIAIKAEEISEGKIKQNILRMIVAFGVAIGIGLGSYRIVAGDPIHYYIIVGYIFVIIFTYFAPNYIIPIAYDSGGVTTSTVTVPLVAALGLGLAENIEGRNPLIDGFGLIAFASLFPMLTVMGYGIHAEYYKKRQKVEPSNIEGEVL</sequence>
<feature type="transmembrane region" description="Helical" evidence="1">
    <location>
        <begin position="271"/>
        <end position="291"/>
    </location>
</feature>
<dbReference type="Proteomes" id="UP001169066">
    <property type="component" value="Unassembled WGS sequence"/>
</dbReference>
<name>A0ABT7QP53_9BACT</name>
<feature type="transmembrane region" description="Helical" evidence="1">
    <location>
        <begin position="343"/>
        <end position="370"/>
    </location>
</feature>
<dbReference type="InterPro" id="IPR011435">
    <property type="entry name" value="UmpAB"/>
</dbReference>
<dbReference type="Pfam" id="PF07556">
    <property type="entry name" value="DUF1538"/>
    <property type="match status" value="2"/>
</dbReference>
<feature type="transmembrane region" description="Helical" evidence="1">
    <location>
        <begin position="211"/>
        <end position="236"/>
    </location>
</feature>